<dbReference type="AlphaFoldDB" id="D5BX35"/>
<dbReference type="GO" id="GO:0005886">
    <property type="term" value="C:plasma membrane"/>
    <property type="evidence" value="ECO:0007669"/>
    <property type="project" value="InterPro"/>
</dbReference>
<dbReference type="eggNOG" id="COG5416">
    <property type="taxonomic scope" value="Bacteria"/>
</dbReference>
<gene>
    <name evidence="7" type="ordered locus">Nhal_2642</name>
</gene>
<keyword evidence="1" id="KW-1003">Cell membrane</keyword>
<organism evidence="7 8">
    <name type="scientific">Nitrosococcus halophilus (strain Nc4)</name>
    <dbReference type="NCBI Taxonomy" id="472759"/>
    <lineage>
        <taxon>Bacteria</taxon>
        <taxon>Pseudomonadati</taxon>
        <taxon>Pseudomonadota</taxon>
        <taxon>Gammaproteobacteria</taxon>
        <taxon>Chromatiales</taxon>
        <taxon>Chromatiaceae</taxon>
        <taxon>Nitrosococcus</taxon>
    </lineage>
</organism>
<accession>D5BX35</accession>
<dbReference type="RefSeq" id="WP_013033578.1">
    <property type="nucleotide sequence ID" value="NC_013960.1"/>
</dbReference>
<evidence type="ECO:0000256" key="1">
    <source>
        <dbReference type="ARBA" id="ARBA00022475"/>
    </source>
</evidence>
<feature type="domain" description="Lipopolysaccharide assembly protein A" evidence="6">
    <location>
        <begin position="26"/>
        <end position="85"/>
    </location>
</feature>
<feature type="transmembrane region" description="Helical" evidence="5">
    <location>
        <begin position="41"/>
        <end position="65"/>
    </location>
</feature>
<dbReference type="KEGG" id="nhl:Nhal_2642"/>
<proteinExistence type="predicted"/>
<dbReference type="Pfam" id="PF06305">
    <property type="entry name" value="LapA_dom"/>
    <property type="match status" value="1"/>
</dbReference>
<keyword evidence="4 5" id="KW-0472">Membrane</keyword>
<evidence type="ECO:0000256" key="3">
    <source>
        <dbReference type="ARBA" id="ARBA00022989"/>
    </source>
</evidence>
<dbReference type="STRING" id="472759.Nhal_2642"/>
<dbReference type="EMBL" id="CP001798">
    <property type="protein sequence ID" value="ADE15718.1"/>
    <property type="molecule type" value="Genomic_DNA"/>
</dbReference>
<evidence type="ECO:0000256" key="2">
    <source>
        <dbReference type="ARBA" id="ARBA00022692"/>
    </source>
</evidence>
<dbReference type="Proteomes" id="UP000001844">
    <property type="component" value="Chromosome"/>
</dbReference>
<evidence type="ECO:0000313" key="8">
    <source>
        <dbReference type="Proteomes" id="UP000001844"/>
    </source>
</evidence>
<reference evidence="8" key="1">
    <citation type="submission" date="2010-04" db="EMBL/GenBank/DDBJ databases">
        <title>Complete genome sequence of Nitrosococcus halophilus Nc4, a salt-adapted, aerobic obligate ammonia-oxidizing sulfur purple bacterium.</title>
        <authorList>
            <consortium name="US DOE Joint Genome Institute"/>
            <person name="Campbell M.A."/>
            <person name="Malfatti S.A."/>
            <person name="Chain P.S.G."/>
            <person name="Heidelberg J.F."/>
            <person name="Ward B.B."/>
            <person name="Klotz M.G."/>
        </authorList>
    </citation>
    <scope>NUCLEOTIDE SEQUENCE [LARGE SCALE GENOMIC DNA]</scope>
    <source>
        <strain evidence="8">Nc4</strain>
    </source>
</reference>
<keyword evidence="2 5" id="KW-0812">Transmembrane</keyword>
<dbReference type="HOGENOM" id="CLU_160072_5_1_6"/>
<sequence>MRRLFYFLIFVVVFVLGLTFAGRHAEPVMIDYHFGQLHVPLSLLLALILMVGAMIGMFASLGTIMKLKRENGRLRKSIKWVEKENANLRAISVKHEQ</sequence>
<evidence type="ECO:0000256" key="5">
    <source>
        <dbReference type="SAM" id="Phobius"/>
    </source>
</evidence>
<evidence type="ECO:0000259" key="6">
    <source>
        <dbReference type="Pfam" id="PF06305"/>
    </source>
</evidence>
<keyword evidence="8" id="KW-1185">Reference proteome</keyword>
<protein>
    <recommendedName>
        <fullName evidence="6">Lipopolysaccharide assembly protein A domain-containing protein</fullName>
    </recommendedName>
</protein>
<evidence type="ECO:0000256" key="4">
    <source>
        <dbReference type="ARBA" id="ARBA00023136"/>
    </source>
</evidence>
<dbReference type="InterPro" id="IPR010445">
    <property type="entry name" value="LapA_dom"/>
</dbReference>
<name>D5BX35_NITHN</name>
<evidence type="ECO:0000313" key="7">
    <source>
        <dbReference type="EMBL" id="ADE15718.1"/>
    </source>
</evidence>
<dbReference type="OrthoDB" id="5772063at2"/>
<keyword evidence="3 5" id="KW-1133">Transmembrane helix</keyword>